<sequence length="84" mass="9632">MKNLCTEEMCLVDQSPATLEVDGGYVQRAILLELPMSIQMVNTWSRTEQNCKLAACVTREQPKQLQNQATTFRHPAPRREVDLR</sequence>
<accession>A0A0R3PRF0</accession>
<reference evidence="1 2" key="2">
    <citation type="submission" date="2018-11" db="EMBL/GenBank/DDBJ databases">
        <authorList>
            <consortium name="Pathogen Informatics"/>
        </authorList>
    </citation>
    <scope>NUCLEOTIDE SEQUENCE [LARGE SCALE GENOMIC DNA]</scope>
    <source>
        <strain evidence="1 2">Costa Rica</strain>
    </source>
</reference>
<proteinExistence type="predicted"/>
<reference evidence="3" key="1">
    <citation type="submission" date="2017-02" db="UniProtKB">
        <authorList>
            <consortium name="WormBaseParasite"/>
        </authorList>
    </citation>
    <scope>IDENTIFICATION</scope>
</reference>
<dbReference type="EMBL" id="UYYA01004111">
    <property type="protein sequence ID" value="VDM59652.1"/>
    <property type="molecule type" value="Genomic_DNA"/>
</dbReference>
<evidence type="ECO:0000313" key="2">
    <source>
        <dbReference type="Proteomes" id="UP000267027"/>
    </source>
</evidence>
<evidence type="ECO:0000313" key="3">
    <source>
        <dbReference type="WBParaSite" id="ACOC_0000806601-mRNA-1"/>
    </source>
</evidence>
<name>A0A0R3PRF0_ANGCS</name>
<dbReference type="Proteomes" id="UP000267027">
    <property type="component" value="Unassembled WGS sequence"/>
</dbReference>
<organism evidence="3">
    <name type="scientific">Angiostrongylus costaricensis</name>
    <name type="common">Nematode worm</name>
    <dbReference type="NCBI Taxonomy" id="334426"/>
    <lineage>
        <taxon>Eukaryota</taxon>
        <taxon>Metazoa</taxon>
        <taxon>Ecdysozoa</taxon>
        <taxon>Nematoda</taxon>
        <taxon>Chromadorea</taxon>
        <taxon>Rhabditida</taxon>
        <taxon>Rhabditina</taxon>
        <taxon>Rhabditomorpha</taxon>
        <taxon>Strongyloidea</taxon>
        <taxon>Metastrongylidae</taxon>
        <taxon>Angiostrongylus</taxon>
    </lineage>
</organism>
<protein>
    <submittedName>
        <fullName evidence="3">Phlebovirus glycoprotein G2 fusion domain-containing protein</fullName>
    </submittedName>
</protein>
<gene>
    <name evidence="1" type="ORF">ACOC_LOCUS8067</name>
</gene>
<keyword evidence="2" id="KW-1185">Reference proteome</keyword>
<dbReference type="WBParaSite" id="ACOC_0000806601-mRNA-1">
    <property type="protein sequence ID" value="ACOC_0000806601-mRNA-1"/>
    <property type="gene ID" value="ACOC_0000806601"/>
</dbReference>
<evidence type="ECO:0000313" key="1">
    <source>
        <dbReference type="EMBL" id="VDM59652.1"/>
    </source>
</evidence>
<dbReference type="AlphaFoldDB" id="A0A0R3PRF0"/>